<dbReference type="Gene3D" id="3.90.1750.10">
    <property type="entry name" value="Hect, E3 ligase catalytic domains"/>
    <property type="match status" value="1"/>
</dbReference>
<comment type="similarity">
    <text evidence="6">Belongs to the UPL family.</text>
</comment>
<dbReference type="GO" id="GO:0061630">
    <property type="term" value="F:ubiquitin protein ligase activity"/>
    <property type="evidence" value="ECO:0007669"/>
    <property type="project" value="UniProtKB-EC"/>
</dbReference>
<evidence type="ECO:0000256" key="7">
    <source>
        <dbReference type="PROSITE-ProRule" id="PRU00104"/>
    </source>
</evidence>
<feature type="compositionally biased region" description="Basic and acidic residues" evidence="8">
    <location>
        <begin position="8"/>
        <end position="23"/>
    </location>
</feature>
<dbReference type="Gene3D" id="3.30.2410.10">
    <property type="entry name" value="Hect, E3 ligase catalytic domain"/>
    <property type="match status" value="1"/>
</dbReference>
<protein>
    <recommendedName>
        <fullName evidence="2">HECT-type E3 ubiquitin transferase</fullName>
        <ecNumber evidence="2">2.3.2.26</ecNumber>
    </recommendedName>
</protein>
<dbReference type="Proteomes" id="UP001161247">
    <property type="component" value="Chromosome 9"/>
</dbReference>
<evidence type="ECO:0000259" key="9">
    <source>
        <dbReference type="PROSITE" id="PS50237"/>
    </source>
</evidence>
<keyword evidence="11" id="KW-1185">Reference proteome</keyword>
<dbReference type="GO" id="GO:0000209">
    <property type="term" value="P:protein polyubiquitination"/>
    <property type="evidence" value="ECO:0007669"/>
    <property type="project" value="InterPro"/>
</dbReference>
<feature type="region of interest" description="Disordered" evidence="8">
    <location>
        <begin position="1"/>
        <end position="23"/>
    </location>
</feature>
<evidence type="ECO:0000256" key="8">
    <source>
        <dbReference type="SAM" id="MobiDB-lite"/>
    </source>
</evidence>
<comment type="catalytic activity">
    <reaction evidence="1">
        <text>S-ubiquitinyl-[E2 ubiquitin-conjugating enzyme]-L-cysteine + [acceptor protein]-L-lysine = [E2 ubiquitin-conjugating enzyme]-L-cysteine + N(6)-ubiquitinyl-[acceptor protein]-L-lysine.</text>
        <dbReference type="EC" id="2.3.2.26"/>
    </reaction>
</comment>
<dbReference type="SMART" id="SM00119">
    <property type="entry name" value="HECTc"/>
    <property type="match status" value="1"/>
</dbReference>
<accession>A0AAV1EGT9</accession>
<dbReference type="InterPro" id="IPR044611">
    <property type="entry name" value="E3A/B/C-like"/>
</dbReference>
<comment type="function">
    <text evidence="5">Probable E3 ubiquitin-protein ligase which mediates ubiquitination and subsequent proteasomal degradation of target proteins.</text>
</comment>
<feature type="active site" description="Glycyl thioester intermediate" evidence="7">
    <location>
        <position position="1003"/>
    </location>
</feature>
<evidence type="ECO:0000256" key="1">
    <source>
        <dbReference type="ARBA" id="ARBA00000885"/>
    </source>
</evidence>
<sequence length="1035" mass="117987">MFFSGDSTTRKRVDLGGRSSKERDRKKLIEQTKLERNRRLVLKQHNSAALKIQKCFRGRKIVEAARSVVREEFFTAFGKHCQNVNRQSFGPNEAFLPQLTFFFNPANIADVTVLAETCRLLLKFIGNNSQEIVSLFAGVDYSSSKALVNFRVKKFAVACIQAIHEQRLRFKDQLITLKSSDAPANVFLETLHILIDDGLPWACSTVSYLMQRNVFSMFRDIILTLKQVNIQGPVGDVSSLERFLANIISHAGHPPCVCPAIEPRWSFLSQILTIPFLWSLFPNLREVFSKPRVGQQYFHQMALSVKNHLDILPKGVTSDLPGFACLLGNMLEAAGTAFSYPESFDLAIDFAVIATSLLETMPPIRLFSEGGKQQNSSFEDDEMLDDNQLTENALNSDLERQIYNALDPRFLLQLTNIILGGLSFTDRAFLGGPINKEAATISAICAFLHVTFNVLPLERIMTVLAYRTELVPALWNFMSRCHKNSEWSYVSQLSTYVPEDVPGWLLTLAAFCPVYKHMLMIVDNEEFYEREKPLKLEDVRCLIVILRQALWQLLWVNPVPPTNFSKSSNHIVAMKKHPVDFLQHKVCVVASELLSQLQDWNNRRQFVSPSHFHADGVNDYFITQATTENTKANEVLKLAPFLVPFTSRAQIFTSQLASARDRNVLPQVAYVRNKLRVRRNQILEDAFNQLNSFTEEDLRGPIRVSFINEFGAEEAGIDGGGIFKDFMENVTRAAFDVQYGLFKETSDHLLYPNPGSGLVHEMHLQYFHFLGTVLAKAMFEGILVDIPFATFFLSKLKQKHNYLNDLPSLDPELYRHLLFLKHYQGDISGLELYFVIVNNEYGEQTEEELIPGGKDLRVTNENVITFIHLVANHRLNFQIRQQSSYFLRGFQQLIKKEWIDMFNEHELQLLISGSVDGIDVDDLRANTNYAGGYHSEHYIIEMFWEVVKSLSLENQRKFLKFVTGCSRGPLLGFKRLEPLFCIQRVAGVANEEIVNRLPTAATCMNLLKLPPYRSKEQMEQKLLYAINAAAGFDLS</sequence>
<dbReference type="SUPFAM" id="SSF56204">
    <property type="entry name" value="Hect, E3 ligase catalytic domain"/>
    <property type="match status" value="1"/>
</dbReference>
<evidence type="ECO:0000313" key="10">
    <source>
        <dbReference type="EMBL" id="CAI9118908.1"/>
    </source>
</evidence>
<dbReference type="PROSITE" id="PS50096">
    <property type="entry name" value="IQ"/>
    <property type="match status" value="1"/>
</dbReference>
<evidence type="ECO:0000256" key="2">
    <source>
        <dbReference type="ARBA" id="ARBA00012485"/>
    </source>
</evidence>
<keyword evidence="3" id="KW-0808">Transferase</keyword>
<keyword evidence="4 7" id="KW-0833">Ubl conjugation pathway</keyword>
<evidence type="ECO:0000256" key="3">
    <source>
        <dbReference type="ARBA" id="ARBA00022679"/>
    </source>
</evidence>
<name>A0AAV1EGT9_OLDCO</name>
<dbReference type="GO" id="GO:0006511">
    <property type="term" value="P:ubiquitin-dependent protein catabolic process"/>
    <property type="evidence" value="ECO:0007669"/>
    <property type="project" value="TreeGrafter"/>
</dbReference>
<organism evidence="10 11">
    <name type="scientific">Oldenlandia corymbosa var. corymbosa</name>
    <dbReference type="NCBI Taxonomy" id="529605"/>
    <lineage>
        <taxon>Eukaryota</taxon>
        <taxon>Viridiplantae</taxon>
        <taxon>Streptophyta</taxon>
        <taxon>Embryophyta</taxon>
        <taxon>Tracheophyta</taxon>
        <taxon>Spermatophyta</taxon>
        <taxon>Magnoliopsida</taxon>
        <taxon>eudicotyledons</taxon>
        <taxon>Gunneridae</taxon>
        <taxon>Pentapetalae</taxon>
        <taxon>asterids</taxon>
        <taxon>lamiids</taxon>
        <taxon>Gentianales</taxon>
        <taxon>Rubiaceae</taxon>
        <taxon>Rubioideae</taxon>
        <taxon>Spermacoceae</taxon>
        <taxon>Hedyotis-Oldenlandia complex</taxon>
        <taxon>Oldenlandia</taxon>
    </lineage>
</organism>
<dbReference type="PANTHER" id="PTHR45700:SF6">
    <property type="entry name" value="E3 UBIQUITIN-PROTEIN LIGASE UPL6"/>
    <property type="match status" value="1"/>
</dbReference>
<dbReference type="FunFam" id="3.30.2160.10:FF:000002">
    <property type="entry name" value="Putative Ubiquitin-protein ligase E3C"/>
    <property type="match status" value="1"/>
</dbReference>
<evidence type="ECO:0000313" key="11">
    <source>
        <dbReference type="Proteomes" id="UP001161247"/>
    </source>
</evidence>
<gene>
    <name evidence="10" type="ORF">OLC1_LOCUS24679</name>
</gene>
<evidence type="ECO:0000256" key="5">
    <source>
        <dbReference type="ARBA" id="ARBA00057703"/>
    </source>
</evidence>
<dbReference type="Pfam" id="PF00632">
    <property type="entry name" value="HECT"/>
    <property type="match status" value="1"/>
</dbReference>
<dbReference type="AlphaFoldDB" id="A0AAV1EGT9"/>
<evidence type="ECO:0000256" key="6">
    <source>
        <dbReference type="ARBA" id="ARBA00061247"/>
    </source>
</evidence>
<dbReference type="Gene3D" id="3.30.2160.10">
    <property type="entry name" value="Hect, E3 ligase catalytic domain"/>
    <property type="match status" value="1"/>
</dbReference>
<dbReference type="InterPro" id="IPR035983">
    <property type="entry name" value="Hect_E3_ubiquitin_ligase"/>
</dbReference>
<dbReference type="EMBL" id="OX459126">
    <property type="protein sequence ID" value="CAI9118908.1"/>
    <property type="molecule type" value="Genomic_DNA"/>
</dbReference>
<dbReference type="CDD" id="cd00078">
    <property type="entry name" value="HECTc"/>
    <property type="match status" value="1"/>
</dbReference>
<feature type="domain" description="HECT" evidence="9">
    <location>
        <begin position="694"/>
        <end position="1035"/>
    </location>
</feature>
<evidence type="ECO:0000256" key="4">
    <source>
        <dbReference type="ARBA" id="ARBA00022786"/>
    </source>
</evidence>
<dbReference type="PROSITE" id="PS50237">
    <property type="entry name" value="HECT"/>
    <property type="match status" value="1"/>
</dbReference>
<proteinExistence type="inferred from homology"/>
<dbReference type="InterPro" id="IPR000569">
    <property type="entry name" value="HECT_dom"/>
</dbReference>
<dbReference type="PANTHER" id="PTHR45700">
    <property type="entry name" value="UBIQUITIN-PROTEIN LIGASE E3C"/>
    <property type="match status" value="1"/>
</dbReference>
<dbReference type="FunFam" id="3.30.2410.10:FF:000011">
    <property type="entry name" value="Putative Ubiquitin-protein ligase E3C"/>
    <property type="match status" value="1"/>
</dbReference>
<reference evidence="10" key="1">
    <citation type="submission" date="2023-03" db="EMBL/GenBank/DDBJ databases">
        <authorList>
            <person name="Julca I."/>
        </authorList>
    </citation>
    <scope>NUCLEOTIDE SEQUENCE</scope>
</reference>
<dbReference type="EC" id="2.3.2.26" evidence="2"/>